<feature type="region of interest" description="Disordered" evidence="1">
    <location>
        <begin position="70"/>
        <end position="138"/>
    </location>
</feature>
<sequence>MHLRNSACAVLLALVTLTQATPHLGTQAISLNHARAFISPPDLAIPRRQRLPSETLSVDEAAEMDARQLETMKRQRLPSETEKQAEVEARDLEVIKRQRLPSETDQNAEVNTRQLPKMKRQRLPSETDGIAEVDEMER</sequence>
<feature type="chain" id="PRO_5015529835" evidence="2">
    <location>
        <begin position="21"/>
        <end position="138"/>
    </location>
</feature>
<feature type="compositionally biased region" description="Acidic residues" evidence="1">
    <location>
        <begin position="129"/>
        <end position="138"/>
    </location>
</feature>
<protein>
    <submittedName>
        <fullName evidence="3">Uncharacterized protein</fullName>
    </submittedName>
</protein>
<evidence type="ECO:0000256" key="2">
    <source>
        <dbReference type="SAM" id="SignalP"/>
    </source>
</evidence>
<name>A0A2T3A166_9PEZI</name>
<feature type="compositionally biased region" description="Basic and acidic residues" evidence="1">
    <location>
        <begin position="70"/>
        <end position="102"/>
    </location>
</feature>
<evidence type="ECO:0000313" key="3">
    <source>
        <dbReference type="EMBL" id="PSR80930.1"/>
    </source>
</evidence>
<proteinExistence type="predicted"/>
<gene>
    <name evidence="3" type="ORF">BD289DRAFT_507807</name>
</gene>
<dbReference type="Proteomes" id="UP000241462">
    <property type="component" value="Unassembled WGS sequence"/>
</dbReference>
<reference evidence="3 4" key="1">
    <citation type="journal article" date="2018" name="Mycol. Prog.">
        <title>Coniella lustricola, a new species from submerged detritus.</title>
        <authorList>
            <person name="Raudabaugh D.B."/>
            <person name="Iturriaga T."/>
            <person name="Carver A."/>
            <person name="Mondo S."/>
            <person name="Pangilinan J."/>
            <person name="Lipzen A."/>
            <person name="He G."/>
            <person name="Amirebrahimi M."/>
            <person name="Grigoriev I.V."/>
            <person name="Miller A.N."/>
        </authorList>
    </citation>
    <scope>NUCLEOTIDE SEQUENCE [LARGE SCALE GENOMIC DNA]</scope>
    <source>
        <strain evidence="3 4">B22-T-1</strain>
    </source>
</reference>
<evidence type="ECO:0000256" key="1">
    <source>
        <dbReference type="SAM" id="MobiDB-lite"/>
    </source>
</evidence>
<feature type="compositionally biased region" description="Polar residues" evidence="1">
    <location>
        <begin position="103"/>
        <end position="114"/>
    </location>
</feature>
<feature type="signal peptide" evidence="2">
    <location>
        <begin position="1"/>
        <end position="20"/>
    </location>
</feature>
<accession>A0A2T3A166</accession>
<evidence type="ECO:0000313" key="4">
    <source>
        <dbReference type="Proteomes" id="UP000241462"/>
    </source>
</evidence>
<organism evidence="3 4">
    <name type="scientific">Coniella lustricola</name>
    <dbReference type="NCBI Taxonomy" id="2025994"/>
    <lineage>
        <taxon>Eukaryota</taxon>
        <taxon>Fungi</taxon>
        <taxon>Dikarya</taxon>
        <taxon>Ascomycota</taxon>
        <taxon>Pezizomycotina</taxon>
        <taxon>Sordariomycetes</taxon>
        <taxon>Sordariomycetidae</taxon>
        <taxon>Diaporthales</taxon>
        <taxon>Schizoparmaceae</taxon>
        <taxon>Coniella</taxon>
    </lineage>
</organism>
<dbReference type="EMBL" id="KZ678514">
    <property type="protein sequence ID" value="PSR80930.1"/>
    <property type="molecule type" value="Genomic_DNA"/>
</dbReference>
<keyword evidence="4" id="KW-1185">Reference proteome</keyword>
<keyword evidence="2" id="KW-0732">Signal</keyword>
<dbReference type="InParanoid" id="A0A2T3A166"/>
<dbReference type="AlphaFoldDB" id="A0A2T3A166"/>